<dbReference type="AlphaFoldDB" id="A0A494G8S0"/>
<keyword evidence="2" id="KW-1185">Reference proteome</keyword>
<dbReference type="Proteomes" id="UP000004994">
    <property type="component" value="Unassembled WGS sequence"/>
</dbReference>
<dbReference type="Gramene" id="Solyc00g013170.1.1">
    <property type="protein sequence ID" value="Solyc00g013170.1.1.1.CDS"/>
    <property type="gene ID" value="Solyc00g013170.1"/>
</dbReference>
<reference evidence="1" key="1">
    <citation type="journal article" date="2012" name="Nature">
        <title>The tomato genome sequence provides insights into fleshy fruit evolution.</title>
        <authorList>
            <consortium name="Tomato Genome Consortium"/>
        </authorList>
    </citation>
    <scope>NUCLEOTIDE SEQUENCE [LARGE SCALE GENOMIC DNA]</scope>
    <source>
        <strain evidence="1">cv. Heinz 1706</strain>
    </source>
</reference>
<name>A0A494G8S0_SOLLC</name>
<proteinExistence type="predicted"/>
<accession>A0A494G8S0</accession>
<evidence type="ECO:0000313" key="2">
    <source>
        <dbReference type="Proteomes" id="UP000004994"/>
    </source>
</evidence>
<dbReference type="PaxDb" id="4081-Solyc00g013170.1.1"/>
<protein>
    <submittedName>
        <fullName evidence="1">Uncharacterized protein</fullName>
    </submittedName>
</protein>
<evidence type="ECO:0000313" key="1">
    <source>
        <dbReference type="EnsemblPlants" id="Solyc00g013170.1.1.1.CDS"/>
    </source>
</evidence>
<sequence length="69" mass="8145">MAAPARNHRGPPREARVGSVVSLHSNYVRGSFAFARSREILQVLYPRFHRRGHLVHRYYQKVSCLRYCY</sequence>
<dbReference type="EnsemblPlants" id="Solyc00g013170.1.1">
    <property type="protein sequence ID" value="Solyc00g013170.1.1.1.CDS"/>
    <property type="gene ID" value="Solyc00g013170.1"/>
</dbReference>
<dbReference type="InParanoid" id="A0A494G8S0"/>
<dbReference type="OMA" id="YPRFHRR"/>
<reference evidence="1" key="2">
    <citation type="submission" date="2019-04" db="UniProtKB">
        <authorList>
            <consortium name="EnsemblPlants"/>
        </authorList>
    </citation>
    <scope>IDENTIFICATION</scope>
    <source>
        <strain evidence="1">cv. Heinz 1706</strain>
    </source>
</reference>
<organism evidence="1">
    <name type="scientific">Solanum lycopersicum</name>
    <name type="common">Tomato</name>
    <name type="synonym">Lycopersicon esculentum</name>
    <dbReference type="NCBI Taxonomy" id="4081"/>
    <lineage>
        <taxon>Eukaryota</taxon>
        <taxon>Viridiplantae</taxon>
        <taxon>Streptophyta</taxon>
        <taxon>Embryophyta</taxon>
        <taxon>Tracheophyta</taxon>
        <taxon>Spermatophyta</taxon>
        <taxon>Magnoliopsida</taxon>
        <taxon>eudicotyledons</taxon>
        <taxon>Gunneridae</taxon>
        <taxon>Pentapetalae</taxon>
        <taxon>asterids</taxon>
        <taxon>lamiids</taxon>
        <taxon>Solanales</taxon>
        <taxon>Solanaceae</taxon>
        <taxon>Solanoideae</taxon>
        <taxon>Solaneae</taxon>
        <taxon>Solanum</taxon>
        <taxon>Solanum subgen. Lycopersicon</taxon>
    </lineage>
</organism>